<dbReference type="InParanoid" id="J0LK18"/>
<sequence length="165" mass="17989">MEHTPPPAPVLSRLCIVLYYNRHTIVYSGAGILVGKVAAPWRCPMLKELAFSFTDTGPGRVGSVPMLDIGYETCDVGGSICLNDIVTFIRTAISFDSPRLRSLCLYGVSALADPDPEAAFISLQNVADDVEAFAFCSPDARELLDICDMFPQAPSRYFDSSVSNW</sequence>
<dbReference type="KEGG" id="adl:AURDEDRAFT_115683"/>
<organism evidence="1 2">
    <name type="scientific">Auricularia subglabra (strain TFB-10046 / SS5)</name>
    <name type="common">White-rot fungus</name>
    <name type="synonym">Auricularia delicata (strain TFB10046)</name>
    <dbReference type="NCBI Taxonomy" id="717982"/>
    <lineage>
        <taxon>Eukaryota</taxon>
        <taxon>Fungi</taxon>
        <taxon>Dikarya</taxon>
        <taxon>Basidiomycota</taxon>
        <taxon>Agaricomycotina</taxon>
        <taxon>Agaricomycetes</taxon>
        <taxon>Auriculariales</taxon>
        <taxon>Auriculariaceae</taxon>
        <taxon>Auricularia</taxon>
    </lineage>
</organism>
<reference evidence="2" key="1">
    <citation type="journal article" date="2012" name="Science">
        <title>The Paleozoic origin of enzymatic lignin decomposition reconstructed from 31 fungal genomes.</title>
        <authorList>
            <person name="Floudas D."/>
            <person name="Binder M."/>
            <person name="Riley R."/>
            <person name="Barry K."/>
            <person name="Blanchette R.A."/>
            <person name="Henrissat B."/>
            <person name="Martinez A.T."/>
            <person name="Otillar R."/>
            <person name="Spatafora J.W."/>
            <person name="Yadav J.S."/>
            <person name="Aerts A."/>
            <person name="Benoit I."/>
            <person name="Boyd A."/>
            <person name="Carlson A."/>
            <person name="Copeland A."/>
            <person name="Coutinho P.M."/>
            <person name="de Vries R.P."/>
            <person name="Ferreira P."/>
            <person name="Findley K."/>
            <person name="Foster B."/>
            <person name="Gaskell J."/>
            <person name="Glotzer D."/>
            <person name="Gorecki P."/>
            <person name="Heitman J."/>
            <person name="Hesse C."/>
            <person name="Hori C."/>
            <person name="Igarashi K."/>
            <person name="Jurgens J.A."/>
            <person name="Kallen N."/>
            <person name="Kersten P."/>
            <person name="Kohler A."/>
            <person name="Kuees U."/>
            <person name="Kumar T.K.A."/>
            <person name="Kuo A."/>
            <person name="LaButti K."/>
            <person name="Larrondo L.F."/>
            <person name="Lindquist E."/>
            <person name="Ling A."/>
            <person name="Lombard V."/>
            <person name="Lucas S."/>
            <person name="Lundell T."/>
            <person name="Martin R."/>
            <person name="McLaughlin D.J."/>
            <person name="Morgenstern I."/>
            <person name="Morin E."/>
            <person name="Murat C."/>
            <person name="Nagy L.G."/>
            <person name="Nolan M."/>
            <person name="Ohm R.A."/>
            <person name="Patyshakuliyeva A."/>
            <person name="Rokas A."/>
            <person name="Ruiz-Duenas F.J."/>
            <person name="Sabat G."/>
            <person name="Salamov A."/>
            <person name="Samejima M."/>
            <person name="Schmutz J."/>
            <person name="Slot J.C."/>
            <person name="St John F."/>
            <person name="Stenlid J."/>
            <person name="Sun H."/>
            <person name="Sun S."/>
            <person name="Syed K."/>
            <person name="Tsang A."/>
            <person name="Wiebenga A."/>
            <person name="Young D."/>
            <person name="Pisabarro A."/>
            <person name="Eastwood D.C."/>
            <person name="Martin F."/>
            <person name="Cullen D."/>
            <person name="Grigoriev I.V."/>
            <person name="Hibbett D.S."/>
        </authorList>
    </citation>
    <scope>NUCLEOTIDE SEQUENCE [LARGE SCALE GENOMIC DNA]</scope>
    <source>
        <strain evidence="2">TFB10046</strain>
    </source>
</reference>
<protein>
    <submittedName>
        <fullName evidence="1">Uncharacterized protein</fullName>
    </submittedName>
</protein>
<dbReference type="AlphaFoldDB" id="J0LK18"/>
<dbReference type="Proteomes" id="UP000006514">
    <property type="component" value="Unassembled WGS sequence"/>
</dbReference>
<dbReference type="EMBL" id="JH687797">
    <property type="protein sequence ID" value="EJD40990.1"/>
    <property type="molecule type" value="Genomic_DNA"/>
</dbReference>
<name>J0LK18_AURST</name>
<evidence type="ECO:0000313" key="1">
    <source>
        <dbReference type="EMBL" id="EJD40990.1"/>
    </source>
</evidence>
<keyword evidence="2" id="KW-1185">Reference proteome</keyword>
<gene>
    <name evidence="1" type="ORF">AURDEDRAFT_115683</name>
</gene>
<evidence type="ECO:0000313" key="2">
    <source>
        <dbReference type="Proteomes" id="UP000006514"/>
    </source>
</evidence>
<proteinExistence type="predicted"/>
<accession>J0LK18</accession>
<dbReference type="OrthoDB" id="10667353at2759"/>